<dbReference type="EMBL" id="LR797535">
    <property type="protein sequence ID" value="CAB4223278.1"/>
    <property type="molecule type" value="Genomic_DNA"/>
</dbReference>
<dbReference type="EMBL" id="LR797169">
    <property type="protein sequence ID" value="CAB4191528.1"/>
    <property type="molecule type" value="Genomic_DNA"/>
</dbReference>
<evidence type="ECO:0000313" key="5">
    <source>
        <dbReference type="EMBL" id="CAB5220628.1"/>
    </source>
</evidence>
<gene>
    <name evidence="3" type="ORF">UFOVP1219_60</name>
    <name evidence="4" type="ORF">UFOVP1671_35</name>
    <name evidence="5" type="ORF">UFOVP358_72</name>
    <name evidence="1" type="ORF">UFOVP476_32</name>
    <name evidence="2" type="ORF">UFOVP986_43</name>
</gene>
<protein>
    <submittedName>
        <fullName evidence="2">Uncharacterized protein</fullName>
    </submittedName>
</protein>
<evidence type="ECO:0000313" key="4">
    <source>
        <dbReference type="EMBL" id="CAB4223278.1"/>
    </source>
</evidence>
<name>A0A6J5PXA7_9CAUD</name>
<accession>A0A6J5PXA7</accession>
<dbReference type="EMBL" id="LR796453">
    <property type="protein sequence ID" value="CAB4145659.1"/>
    <property type="molecule type" value="Genomic_DNA"/>
</dbReference>
<evidence type="ECO:0000313" key="2">
    <source>
        <dbReference type="EMBL" id="CAB4176539.1"/>
    </source>
</evidence>
<dbReference type="EMBL" id="LR798290">
    <property type="protein sequence ID" value="CAB5220628.1"/>
    <property type="molecule type" value="Genomic_DNA"/>
</dbReference>
<sequence>MNLSIGQEVTFRVPPRGEDIRGFVVAMDLTEIDGIDTSELDEPVHTVSSDGGLWAIHPSWVIS</sequence>
<organism evidence="2">
    <name type="scientific">uncultured Caudovirales phage</name>
    <dbReference type="NCBI Taxonomy" id="2100421"/>
    <lineage>
        <taxon>Viruses</taxon>
        <taxon>Duplodnaviria</taxon>
        <taxon>Heunggongvirae</taxon>
        <taxon>Uroviricota</taxon>
        <taxon>Caudoviricetes</taxon>
        <taxon>Peduoviridae</taxon>
        <taxon>Maltschvirus</taxon>
        <taxon>Maltschvirus maltsch</taxon>
    </lineage>
</organism>
<evidence type="ECO:0000313" key="3">
    <source>
        <dbReference type="EMBL" id="CAB4191528.1"/>
    </source>
</evidence>
<reference evidence="2" key="1">
    <citation type="submission" date="2020-05" db="EMBL/GenBank/DDBJ databases">
        <authorList>
            <person name="Chiriac C."/>
            <person name="Salcher M."/>
            <person name="Ghai R."/>
            <person name="Kavagutti S V."/>
        </authorList>
    </citation>
    <scope>NUCLEOTIDE SEQUENCE</scope>
</reference>
<evidence type="ECO:0000313" key="1">
    <source>
        <dbReference type="EMBL" id="CAB4145659.1"/>
    </source>
</evidence>
<proteinExistence type="predicted"/>
<dbReference type="EMBL" id="LR796931">
    <property type="protein sequence ID" value="CAB4176539.1"/>
    <property type="molecule type" value="Genomic_DNA"/>
</dbReference>